<accession>A0ABP8NJG4</accession>
<feature type="signal peptide" evidence="1">
    <location>
        <begin position="1"/>
        <end position="23"/>
    </location>
</feature>
<dbReference type="Proteomes" id="UP001500067">
    <property type="component" value="Unassembled WGS sequence"/>
</dbReference>
<comment type="caution">
    <text evidence="2">The sequence shown here is derived from an EMBL/GenBank/DDBJ whole genome shotgun (WGS) entry which is preliminary data.</text>
</comment>
<evidence type="ECO:0000313" key="2">
    <source>
        <dbReference type="EMBL" id="GAA4466719.1"/>
    </source>
</evidence>
<evidence type="ECO:0000313" key="3">
    <source>
        <dbReference type="Proteomes" id="UP001500067"/>
    </source>
</evidence>
<keyword evidence="3" id="KW-1185">Reference proteome</keyword>
<gene>
    <name evidence="2" type="ORF">GCM10023093_21240</name>
</gene>
<keyword evidence="1" id="KW-0732">Signal</keyword>
<evidence type="ECO:0008006" key="4">
    <source>
        <dbReference type="Google" id="ProtNLM"/>
    </source>
</evidence>
<dbReference type="InterPro" id="IPR025636">
    <property type="entry name" value="DUF4294"/>
</dbReference>
<name>A0ABP8NJG4_9BACT</name>
<proteinExistence type="predicted"/>
<protein>
    <recommendedName>
        <fullName evidence="4">DUF4294 domain-containing protein</fullName>
    </recommendedName>
</protein>
<dbReference type="EMBL" id="BAABFA010000014">
    <property type="protein sequence ID" value="GAA4466719.1"/>
    <property type="molecule type" value="Genomic_DNA"/>
</dbReference>
<sequence length="199" mass="23169">MNGIMKQLIIIATLIFSVGNAHAQGLGGYMLDTVYMLPEARVTEKFKNDTDRYHYNQTKYYVTTILPYLDAATKLFREIDKKVNEPGISKRERKAYVNAREDEMRREFEDRVKQLNVTQGTLLVKLVTRQTELNIYKMLQEFKNPLTAVKWQAWARFNGLNLDKKYDPNEENMLELIMEDLGYPLPVGYRAAVYANGAR</sequence>
<organism evidence="2 3">
    <name type="scientific">Nemorincola caseinilytica</name>
    <dbReference type="NCBI Taxonomy" id="2054315"/>
    <lineage>
        <taxon>Bacteria</taxon>
        <taxon>Pseudomonadati</taxon>
        <taxon>Bacteroidota</taxon>
        <taxon>Chitinophagia</taxon>
        <taxon>Chitinophagales</taxon>
        <taxon>Chitinophagaceae</taxon>
        <taxon>Nemorincola</taxon>
    </lineage>
</organism>
<evidence type="ECO:0000256" key="1">
    <source>
        <dbReference type="SAM" id="SignalP"/>
    </source>
</evidence>
<feature type="chain" id="PRO_5047084269" description="DUF4294 domain-containing protein" evidence="1">
    <location>
        <begin position="24"/>
        <end position="199"/>
    </location>
</feature>
<dbReference type="Pfam" id="PF14127">
    <property type="entry name" value="DUF4294"/>
    <property type="match status" value="1"/>
</dbReference>
<reference evidence="3" key="1">
    <citation type="journal article" date="2019" name="Int. J. Syst. Evol. Microbiol.">
        <title>The Global Catalogue of Microorganisms (GCM) 10K type strain sequencing project: providing services to taxonomists for standard genome sequencing and annotation.</title>
        <authorList>
            <consortium name="The Broad Institute Genomics Platform"/>
            <consortium name="The Broad Institute Genome Sequencing Center for Infectious Disease"/>
            <person name="Wu L."/>
            <person name="Ma J."/>
        </authorList>
    </citation>
    <scope>NUCLEOTIDE SEQUENCE [LARGE SCALE GENOMIC DNA]</scope>
    <source>
        <strain evidence="3">JCM 32105</strain>
    </source>
</reference>